<evidence type="ECO:0000313" key="3">
    <source>
        <dbReference type="EMBL" id="VFQ94387.1"/>
    </source>
</evidence>
<evidence type="ECO:0000256" key="1">
    <source>
        <dbReference type="ARBA" id="ARBA00023002"/>
    </source>
</evidence>
<dbReference type="PANTHER" id="PTHR13871:SF96">
    <property type="entry name" value="THIOREDOXIN DOMAIN-CONTAINING PROTEIN"/>
    <property type="match status" value="1"/>
</dbReference>
<dbReference type="EMBL" id="OOIL02005264">
    <property type="protein sequence ID" value="VFQ94387.1"/>
    <property type="molecule type" value="Genomic_DNA"/>
</dbReference>
<keyword evidence="1" id="KW-0560">Oxidoreductase</keyword>
<dbReference type="PANTHER" id="PTHR13871">
    <property type="entry name" value="THIOREDOXIN"/>
    <property type="match status" value="1"/>
</dbReference>
<dbReference type="InterPro" id="IPR052259">
    <property type="entry name" value="Nucleoredoxin-like"/>
</dbReference>
<evidence type="ECO:0000313" key="4">
    <source>
        <dbReference type="Proteomes" id="UP000595140"/>
    </source>
</evidence>
<evidence type="ECO:0000256" key="2">
    <source>
        <dbReference type="ARBA" id="ARBA00023027"/>
    </source>
</evidence>
<keyword evidence="2" id="KW-0520">NAD</keyword>
<accession>A0A484N123</accession>
<name>A0A484N123_9ASTE</name>
<gene>
    <name evidence="3" type="ORF">CCAM_LOCUS36163</name>
</gene>
<keyword evidence="4" id="KW-1185">Reference proteome</keyword>
<reference evidence="3 4" key="1">
    <citation type="submission" date="2018-04" db="EMBL/GenBank/DDBJ databases">
        <authorList>
            <person name="Vogel A."/>
        </authorList>
    </citation>
    <scope>NUCLEOTIDE SEQUENCE [LARGE SCALE GENOMIC DNA]</scope>
</reference>
<sequence>MAEQARKPMPHHMFFPLSGYRNPLPLLETHDPEPREKIFPRMSDDIRDIKEDNYIWHKKNVDVVELLKGHNRDFLIKKKKKGETETVCVPIEQELKGCYVIVACFLAPILSASTHADPCHALIRLFEEVSAQRLDPECKTVIVTKVTPCAREIWMDKNVEEVAFDEFFSGFPEGFLAIPFSDFESRDRVFSSLSETKQPFIAALIVDPDGKVLHRSFGYLCSYGAAFYPFSMDHVNRLSMGDEWLKRRLNPFPYQVSPSLDYESPLLSLAQLFNHFPEDVLLAEIRGQDMVNPAPLSTLMKGQLVALYLCANGHFMDSLVKLYLQCRERVPKLEVVVVPLAFSDYPQSYYHHIMLALAKRNITTWWALHPYNDKIMRTLSRLSGRRGGDRLILVPAVGENYSYCGDFSAHAVLSLLKVYPRAYKVLPPSMYPFTTEKLYIERLSSLRQVTLPSLLCCADLSQTSPLRLCSSSRARMSLCNGVNKRQM</sequence>
<organism evidence="3 4">
    <name type="scientific">Cuscuta campestris</name>
    <dbReference type="NCBI Taxonomy" id="132261"/>
    <lineage>
        <taxon>Eukaryota</taxon>
        <taxon>Viridiplantae</taxon>
        <taxon>Streptophyta</taxon>
        <taxon>Embryophyta</taxon>
        <taxon>Tracheophyta</taxon>
        <taxon>Spermatophyta</taxon>
        <taxon>Magnoliopsida</taxon>
        <taxon>eudicotyledons</taxon>
        <taxon>Gunneridae</taxon>
        <taxon>Pentapetalae</taxon>
        <taxon>asterids</taxon>
        <taxon>lamiids</taxon>
        <taxon>Solanales</taxon>
        <taxon>Convolvulaceae</taxon>
        <taxon>Cuscuteae</taxon>
        <taxon>Cuscuta</taxon>
        <taxon>Cuscuta subgen. Grammica</taxon>
        <taxon>Cuscuta sect. Cleistogrammica</taxon>
    </lineage>
</organism>
<protein>
    <recommendedName>
        <fullName evidence="5">Thioredoxin-like fold domain-containing protein</fullName>
    </recommendedName>
</protein>
<dbReference type="Proteomes" id="UP000595140">
    <property type="component" value="Unassembled WGS sequence"/>
</dbReference>
<dbReference type="GO" id="GO:0016491">
    <property type="term" value="F:oxidoreductase activity"/>
    <property type="evidence" value="ECO:0007669"/>
    <property type="project" value="UniProtKB-KW"/>
</dbReference>
<proteinExistence type="predicted"/>
<evidence type="ECO:0008006" key="5">
    <source>
        <dbReference type="Google" id="ProtNLM"/>
    </source>
</evidence>
<dbReference type="AlphaFoldDB" id="A0A484N123"/>